<dbReference type="PANTHER" id="PTHR36573">
    <property type="entry name" value="INTERMEMBRANE PHOSPHOLIPID TRANSPORT SYSTEM BINDING PROTEIN MLAC"/>
    <property type="match status" value="1"/>
</dbReference>
<name>A0A2A2GFG7_9BACT</name>
<sequence length="204" mass="23475">MITSLNKLSIVFLSIFLGFVFLNPTDGFAQLDSSTVRNLLEERDEEIKDLLGPKGTEYTQEQRDTLKDIINGVIDYRTMAQQALQATYDTLSEEQRTEFVDLFSTIIRDQSLNKLDIYRADVKYEQIKVQDSSATVKTLAQLEKVRTPVSYEMKYDGQSNQWVVTDMIIDDVSTAGSYKRQFQNVIRKKGYDSLLETLRKRAAK</sequence>
<proteinExistence type="predicted"/>
<dbReference type="EMBL" id="NSKE01000001">
    <property type="protein sequence ID" value="PAU95677.1"/>
    <property type="molecule type" value="Genomic_DNA"/>
</dbReference>
<comment type="caution">
    <text evidence="1">The sequence shown here is derived from an EMBL/GenBank/DDBJ whole genome shotgun (WGS) entry which is preliminary data.</text>
</comment>
<dbReference type="PANTHER" id="PTHR36573:SF1">
    <property type="entry name" value="INTERMEMBRANE PHOSPHOLIPID TRANSPORT SYSTEM BINDING PROTEIN MLAC"/>
    <property type="match status" value="1"/>
</dbReference>
<keyword evidence="2" id="KW-1185">Reference proteome</keyword>
<gene>
    <name evidence="1" type="ORF">CK503_01035</name>
</gene>
<organism evidence="1 2">
    <name type="scientific">Fodinibius salipaludis</name>
    <dbReference type="NCBI Taxonomy" id="2032627"/>
    <lineage>
        <taxon>Bacteria</taxon>
        <taxon>Pseudomonadati</taxon>
        <taxon>Balneolota</taxon>
        <taxon>Balneolia</taxon>
        <taxon>Balneolales</taxon>
        <taxon>Balneolaceae</taxon>
        <taxon>Fodinibius</taxon>
    </lineage>
</organism>
<evidence type="ECO:0000313" key="1">
    <source>
        <dbReference type="EMBL" id="PAU95677.1"/>
    </source>
</evidence>
<evidence type="ECO:0008006" key="3">
    <source>
        <dbReference type="Google" id="ProtNLM"/>
    </source>
</evidence>
<dbReference type="InterPro" id="IPR042245">
    <property type="entry name" value="Tgt2/MlaC_sf"/>
</dbReference>
<evidence type="ECO:0000313" key="2">
    <source>
        <dbReference type="Proteomes" id="UP000218831"/>
    </source>
</evidence>
<dbReference type="Proteomes" id="UP000218831">
    <property type="component" value="Unassembled WGS sequence"/>
</dbReference>
<dbReference type="Pfam" id="PF05494">
    <property type="entry name" value="MlaC"/>
    <property type="match status" value="1"/>
</dbReference>
<dbReference type="RefSeq" id="WP_095604922.1">
    <property type="nucleotide sequence ID" value="NZ_NSKE01000001.1"/>
</dbReference>
<dbReference type="OrthoDB" id="9798905at2"/>
<dbReference type="AlphaFoldDB" id="A0A2A2GFG7"/>
<dbReference type="Gene3D" id="3.10.450.710">
    <property type="entry name" value="Tgt2/MlaC"/>
    <property type="match status" value="1"/>
</dbReference>
<reference evidence="1 2" key="1">
    <citation type="submission" date="2017-08" db="EMBL/GenBank/DDBJ databases">
        <title>Aliifodinibius alkalisoli sp. nov., isolated from saline alkaline soil.</title>
        <authorList>
            <person name="Liu D."/>
            <person name="Zhang G."/>
        </authorList>
    </citation>
    <scope>NUCLEOTIDE SEQUENCE [LARGE SCALE GENOMIC DNA]</scope>
    <source>
        <strain evidence="1 2">WN023</strain>
    </source>
</reference>
<protein>
    <recommendedName>
        <fullName evidence="3">Organic solvent tolerance ABC transporter substrate-binding protein</fullName>
    </recommendedName>
</protein>
<accession>A0A2A2GFG7</accession>
<dbReference type="InterPro" id="IPR008869">
    <property type="entry name" value="MlaC/ttg2D"/>
</dbReference>